<dbReference type="InterPro" id="IPR004533">
    <property type="entry name" value="CDP-diaglyc--ser_O-PTrfase"/>
</dbReference>
<keyword evidence="18" id="KW-1185">Reference proteome</keyword>
<dbReference type="GO" id="GO:0003882">
    <property type="term" value="F:CDP-diacylglycerol-serine O-phosphatidyltransferase activity"/>
    <property type="evidence" value="ECO:0007669"/>
    <property type="project" value="UniProtKB-EC"/>
</dbReference>
<dbReference type="AlphaFoldDB" id="A0AAU9EGN0"/>
<name>A0AAU9EGN0_9BACT</name>
<evidence type="ECO:0000256" key="6">
    <source>
        <dbReference type="ARBA" id="ARBA00022516"/>
    </source>
</evidence>
<feature type="transmembrane region" description="Helical" evidence="16">
    <location>
        <begin position="47"/>
        <end position="64"/>
    </location>
</feature>
<feature type="transmembrane region" description="Helical" evidence="16">
    <location>
        <begin position="110"/>
        <end position="127"/>
    </location>
</feature>
<evidence type="ECO:0000256" key="2">
    <source>
        <dbReference type="ARBA" id="ARBA00004127"/>
    </source>
</evidence>
<keyword evidence="12" id="KW-0594">Phospholipid biosynthesis</keyword>
<dbReference type="InterPro" id="IPR048254">
    <property type="entry name" value="CDP_ALCOHOL_P_TRANSF_CS"/>
</dbReference>
<dbReference type="Pfam" id="PF01066">
    <property type="entry name" value="CDP-OH_P_transf"/>
    <property type="match status" value="1"/>
</dbReference>
<dbReference type="GO" id="GO:0016020">
    <property type="term" value="C:membrane"/>
    <property type="evidence" value="ECO:0007669"/>
    <property type="project" value="InterPro"/>
</dbReference>
<dbReference type="EMBL" id="AP028679">
    <property type="protein sequence ID" value="BEQ16253.1"/>
    <property type="molecule type" value="Genomic_DNA"/>
</dbReference>
<evidence type="ECO:0000256" key="8">
    <source>
        <dbReference type="ARBA" id="ARBA00022692"/>
    </source>
</evidence>
<organism evidence="17 18">
    <name type="scientific">Desulfoferula mesophila</name>
    <dbReference type="NCBI Taxonomy" id="3058419"/>
    <lineage>
        <taxon>Bacteria</taxon>
        <taxon>Pseudomonadati</taxon>
        <taxon>Thermodesulfobacteriota</taxon>
        <taxon>Desulfarculia</taxon>
        <taxon>Desulfarculales</taxon>
        <taxon>Desulfarculaceae</taxon>
        <taxon>Desulfoferula</taxon>
    </lineage>
</organism>
<dbReference type="Proteomes" id="UP001366166">
    <property type="component" value="Chromosome"/>
</dbReference>
<dbReference type="NCBIfam" id="TIGR00473">
    <property type="entry name" value="pssA"/>
    <property type="match status" value="1"/>
</dbReference>
<keyword evidence="10" id="KW-0443">Lipid metabolism</keyword>
<feature type="transmembrane region" description="Helical" evidence="16">
    <location>
        <begin position="21"/>
        <end position="41"/>
    </location>
</feature>
<dbReference type="GO" id="GO:0008654">
    <property type="term" value="P:phospholipid biosynthetic process"/>
    <property type="evidence" value="ECO:0007669"/>
    <property type="project" value="UniProtKB-KW"/>
</dbReference>
<feature type="transmembrane region" description="Helical" evidence="16">
    <location>
        <begin position="204"/>
        <end position="221"/>
    </location>
</feature>
<dbReference type="InterPro" id="IPR000462">
    <property type="entry name" value="CDP-OH_P_trans"/>
</dbReference>
<dbReference type="InterPro" id="IPR050324">
    <property type="entry name" value="CDP-alcohol_PTase-I"/>
</dbReference>
<evidence type="ECO:0000256" key="11">
    <source>
        <dbReference type="ARBA" id="ARBA00023136"/>
    </source>
</evidence>
<evidence type="ECO:0000256" key="7">
    <source>
        <dbReference type="ARBA" id="ARBA00022679"/>
    </source>
</evidence>
<keyword evidence="11 16" id="KW-0472">Membrane</keyword>
<evidence type="ECO:0000313" key="18">
    <source>
        <dbReference type="Proteomes" id="UP001366166"/>
    </source>
</evidence>
<keyword evidence="9 16" id="KW-1133">Transmembrane helix</keyword>
<comment type="catalytic activity">
    <reaction evidence="1">
        <text>a CDP-1,2-diacyl-sn-glycerol + L-serine = a 1,2-diacyl-sn-glycero-3-phospho-L-serine + CMP + H(+)</text>
        <dbReference type="Rhea" id="RHEA:16913"/>
        <dbReference type="ChEBI" id="CHEBI:15378"/>
        <dbReference type="ChEBI" id="CHEBI:33384"/>
        <dbReference type="ChEBI" id="CHEBI:57262"/>
        <dbReference type="ChEBI" id="CHEBI:58332"/>
        <dbReference type="ChEBI" id="CHEBI:60377"/>
        <dbReference type="EC" id="2.7.8.8"/>
    </reaction>
</comment>
<dbReference type="EC" id="2.7.8.8" evidence="4"/>
<dbReference type="RefSeq" id="WP_338601818.1">
    <property type="nucleotide sequence ID" value="NZ_AP028679.1"/>
</dbReference>
<evidence type="ECO:0000256" key="14">
    <source>
        <dbReference type="ARBA" id="ARBA00032361"/>
    </source>
</evidence>
<evidence type="ECO:0000256" key="12">
    <source>
        <dbReference type="ARBA" id="ARBA00023209"/>
    </source>
</evidence>
<dbReference type="Gene3D" id="1.20.120.1760">
    <property type="match status" value="1"/>
</dbReference>
<gene>
    <name evidence="17" type="primary">pssA</name>
    <name evidence="17" type="ORF">FAK_33190</name>
</gene>
<accession>A0AAU9EGN0</accession>
<keyword evidence="6" id="KW-0444">Lipid biosynthesis</keyword>
<protein>
    <recommendedName>
        <fullName evidence="5">CDP-diacylglycerol--serine O-phosphatidyltransferase</fullName>
        <ecNumber evidence="4">2.7.8.8</ecNumber>
    </recommendedName>
    <alternativeName>
        <fullName evidence="14">Phosphatidylserine synthase</fullName>
    </alternativeName>
</protein>
<evidence type="ECO:0000256" key="3">
    <source>
        <dbReference type="ARBA" id="ARBA00010441"/>
    </source>
</evidence>
<evidence type="ECO:0000256" key="10">
    <source>
        <dbReference type="ARBA" id="ARBA00023098"/>
    </source>
</evidence>
<dbReference type="PANTHER" id="PTHR14269:SF61">
    <property type="entry name" value="CDP-DIACYLGLYCEROL--SERINE O-PHOSPHATIDYLTRANSFERASE"/>
    <property type="match status" value="1"/>
</dbReference>
<evidence type="ECO:0000256" key="9">
    <source>
        <dbReference type="ARBA" id="ARBA00022989"/>
    </source>
</evidence>
<evidence type="ECO:0000256" key="13">
    <source>
        <dbReference type="ARBA" id="ARBA00023264"/>
    </source>
</evidence>
<dbReference type="PROSITE" id="PS00379">
    <property type="entry name" value="CDP_ALCOHOL_P_TRANSF"/>
    <property type="match status" value="1"/>
</dbReference>
<feature type="transmembrane region" description="Helical" evidence="16">
    <location>
        <begin position="139"/>
        <end position="160"/>
    </location>
</feature>
<comment type="subcellular location">
    <subcellularLocation>
        <location evidence="2">Endomembrane system</location>
        <topology evidence="2">Multi-pass membrane protein</topology>
    </subcellularLocation>
</comment>
<dbReference type="KEGG" id="dmp:FAK_33190"/>
<dbReference type="InterPro" id="IPR043130">
    <property type="entry name" value="CDP-OH_PTrfase_TM_dom"/>
</dbReference>
<evidence type="ECO:0000256" key="4">
    <source>
        <dbReference type="ARBA" id="ARBA00013174"/>
    </source>
</evidence>
<keyword evidence="13" id="KW-1208">Phospholipid metabolism</keyword>
<evidence type="ECO:0000313" key="17">
    <source>
        <dbReference type="EMBL" id="BEQ16253.1"/>
    </source>
</evidence>
<feature type="transmembrane region" description="Helical" evidence="16">
    <location>
        <begin position="172"/>
        <end position="192"/>
    </location>
</feature>
<keyword evidence="7 15" id="KW-0808">Transferase</keyword>
<dbReference type="PANTHER" id="PTHR14269">
    <property type="entry name" value="CDP-DIACYLGLYCEROL--GLYCEROL-3-PHOSPHATE 3-PHOSPHATIDYLTRANSFERASE-RELATED"/>
    <property type="match status" value="1"/>
</dbReference>
<reference evidence="18" key="1">
    <citation type="journal article" date="2023" name="Arch. Microbiol.">
        <title>Desulfoferula mesophilus gen. nov. sp. nov., a mesophilic sulfate-reducing bacterium isolated from a brackish lake sediment.</title>
        <authorList>
            <person name="Watanabe T."/>
            <person name="Yabe T."/>
            <person name="Tsuji J.M."/>
            <person name="Fukui M."/>
        </authorList>
    </citation>
    <scope>NUCLEOTIDE SEQUENCE [LARGE SCALE GENOMIC DNA]</scope>
    <source>
        <strain evidence="18">12FAK</strain>
    </source>
</reference>
<evidence type="ECO:0000256" key="15">
    <source>
        <dbReference type="RuleBase" id="RU003750"/>
    </source>
</evidence>
<feature type="transmembrane region" description="Helical" evidence="16">
    <location>
        <begin position="85"/>
        <end position="104"/>
    </location>
</feature>
<comment type="similarity">
    <text evidence="3 15">Belongs to the CDP-alcohol phosphatidyltransferase class-I family.</text>
</comment>
<keyword evidence="8 16" id="KW-0812">Transmembrane</keyword>
<evidence type="ECO:0000256" key="1">
    <source>
        <dbReference type="ARBA" id="ARBA00000287"/>
    </source>
</evidence>
<sequence>MARRNRNSRRRKSREQWRRGIYVLPNLFTTASLFAGFFAMVEAIQGNFMMACLAILASLVFDGLDGKVARATKTVSRFGVEFDSLADLVAFGVAPAILVYMWGLQPLGRLGFLAAFLFVACGALRLARFNVQVEEVGTSHFVGLPIPAAASVICTMILMWLELGGATPFEPWVLVLIVFLLSFLMVSNIHYLSFKEMGLGKLKSFNWLVAALLLFVLIAIQPQFMGFIMLASYVIGGPFAARIMAKKKAAKAEAPLQAGEQDRLPLS</sequence>
<proteinExistence type="inferred from homology"/>
<evidence type="ECO:0000256" key="5">
    <source>
        <dbReference type="ARBA" id="ARBA00017171"/>
    </source>
</evidence>
<evidence type="ECO:0000256" key="16">
    <source>
        <dbReference type="SAM" id="Phobius"/>
    </source>
</evidence>
<dbReference type="GO" id="GO:0012505">
    <property type="term" value="C:endomembrane system"/>
    <property type="evidence" value="ECO:0007669"/>
    <property type="project" value="UniProtKB-SubCell"/>
</dbReference>